<dbReference type="InterPro" id="IPR033900">
    <property type="entry name" value="Gram_neg_porin_domain"/>
</dbReference>
<feature type="chain" id="PRO_5042995481" evidence="11">
    <location>
        <begin position="20"/>
        <end position="386"/>
    </location>
</feature>
<evidence type="ECO:0000256" key="5">
    <source>
        <dbReference type="ARBA" id="ARBA00022692"/>
    </source>
</evidence>
<dbReference type="PANTHER" id="PTHR34501:SF9">
    <property type="entry name" value="MAJOR OUTER MEMBRANE PROTEIN P.IA"/>
    <property type="match status" value="1"/>
</dbReference>
<dbReference type="GeneID" id="55533397"/>
<evidence type="ECO:0000256" key="9">
    <source>
        <dbReference type="ARBA" id="ARBA00023136"/>
    </source>
</evidence>
<keyword evidence="8" id="KW-0626">Porin</keyword>
<evidence type="ECO:0000256" key="11">
    <source>
        <dbReference type="SAM" id="SignalP"/>
    </source>
</evidence>
<dbReference type="PANTHER" id="PTHR34501">
    <property type="entry name" value="PROTEIN YDDL-RELATED"/>
    <property type="match status" value="1"/>
</dbReference>
<accession>A0AAN1MPY2</accession>
<dbReference type="Proteomes" id="UP000004980">
    <property type="component" value="Unassembled WGS sequence"/>
</dbReference>
<keyword evidence="4" id="KW-1134">Transmembrane beta strand</keyword>
<dbReference type="GO" id="GO:0015288">
    <property type="term" value="F:porin activity"/>
    <property type="evidence" value="ECO:0007669"/>
    <property type="project" value="UniProtKB-KW"/>
</dbReference>
<dbReference type="InterPro" id="IPR023614">
    <property type="entry name" value="Porin_dom_sf"/>
</dbReference>
<organism evidence="13 16">
    <name type="scientific">Paraburkholderia hospita</name>
    <dbReference type="NCBI Taxonomy" id="169430"/>
    <lineage>
        <taxon>Bacteria</taxon>
        <taxon>Pseudomonadati</taxon>
        <taxon>Pseudomonadota</taxon>
        <taxon>Betaproteobacteria</taxon>
        <taxon>Burkholderiales</taxon>
        <taxon>Burkholderiaceae</taxon>
        <taxon>Paraburkholderia</taxon>
    </lineage>
</organism>
<reference evidence="14 15" key="1">
    <citation type="journal article" date="2012" name="J. Bacteriol.">
        <title>Draft Genome Sequence of the Soil Bacterium Burkholderia terrae Strain BS001, Which Interacts with Fungal Surface Structures.</title>
        <authorList>
            <person name="Nazir R."/>
            <person name="Hansen M.A."/>
            <person name="Sorensen S."/>
            <person name="van Elsas J.D."/>
        </authorList>
    </citation>
    <scope>NUCLEOTIDE SEQUENCE [LARGE SCALE GENOMIC DNA]</scope>
    <source>
        <strain evidence="14 15">BS001</strain>
    </source>
</reference>
<keyword evidence="7" id="KW-0406">Ion transport</keyword>
<evidence type="ECO:0000256" key="3">
    <source>
        <dbReference type="ARBA" id="ARBA00022448"/>
    </source>
</evidence>
<dbReference type="SUPFAM" id="SSF56935">
    <property type="entry name" value="Porins"/>
    <property type="match status" value="1"/>
</dbReference>
<comment type="subcellular location">
    <subcellularLocation>
        <location evidence="1">Cell outer membrane</location>
        <topology evidence="1">Multi-pass membrane protein</topology>
    </subcellularLocation>
</comment>
<keyword evidence="3" id="KW-0813">Transport</keyword>
<keyword evidence="9" id="KW-0472">Membrane</keyword>
<protein>
    <submittedName>
        <fullName evidence="13">Porin</fullName>
    </submittedName>
</protein>
<keyword evidence="10" id="KW-0998">Cell outer membrane</keyword>
<dbReference type="RefSeq" id="WP_007584458.1">
    <property type="nucleotide sequence ID" value="NZ_AKAU01000108.1"/>
</dbReference>
<evidence type="ECO:0000313" key="14">
    <source>
        <dbReference type="EMBL" id="EIM98944.1"/>
    </source>
</evidence>
<dbReference type="GO" id="GO:0046930">
    <property type="term" value="C:pore complex"/>
    <property type="evidence" value="ECO:0007669"/>
    <property type="project" value="UniProtKB-KW"/>
</dbReference>
<dbReference type="AlphaFoldDB" id="A0AAN1MPY2"/>
<keyword evidence="6 11" id="KW-0732">Signal</keyword>
<evidence type="ECO:0000313" key="16">
    <source>
        <dbReference type="Proteomes" id="UP000236649"/>
    </source>
</evidence>
<evidence type="ECO:0000313" key="13">
    <source>
        <dbReference type="EMBL" id="AUT75220.1"/>
    </source>
</evidence>
<feature type="signal peptide" evidence="11">
    <location>
        <begin position="1"/>
        <end position="19"/>
    </location>
</feature>
<evidence type="ECO:0000256" key="2">
    <source>
        <dbReference type="ARBA" id="ARBA00011233"/>
    </source>
</evidence>
<evidence type="ECO:0000256" key="1">
    <source>
        <dbReference type="ARBA" id="ARBA00004571"/>
    </source>
</evidence>
<dbReference type="InterPro" id="IPR050298">
    <property type="entry name" value="Gram-neg_bact_OMP"/>
</dbReference>
<dbReference type="KEGG" id="phs:C2L64_34395"/>
<evidence type="ECO:0000256" key="8">
    <source>
        <dbReference type="ARBA" id="ARBA00023114"/>
    </source>
</evidence>
<dbReference type="GO" id="GO:0006811">
    <property type="term" value="P:monoatomic ion transport"/>
    <property type="evidence" value="ECO:0007669"/>
    <property type="project" value="UniProtKB-KW"/>
</dbReference>
<evidence type="ECO:0000256" key="7">
    <source>
        <dbReference type="ARBA" id="ARBA00023065"/>
    </source>
</evidence>
<dbReference type="Proteomes" id="UP000236649">
    <property type="component" value="Chromosome 3"/>
</dbReference>
<dbReference type="EMBL" id="CP026107">
    <property type="protein sequence ID" value="AUT75220.1"/>
    <property type="molecule type" value="Genomic_DNA"/>
</dbReference>
<dbReference type="GO" id="GO:0009279">
    <property type="term" value="C:cell outer membrane"/>
    <property type="evidence" value="ECO:0007669"/>
    <property type="project" value="UniProtKB-SubCell"/>
</dbReference>
<reference evidence="13 16" key="2">
    <citation type="submission" date="2018-01" db="EMBL/GenBank/DDBJ databases">
        <title>Species boundaries and ecological features among Paraburkholderia terrae DSMZ17804T, P. hospita DSMZ17164T and P. caribensis DSMZ13236T.</title>
        <authorList>
            <person name="Pratama A.A."/>
        </authorList>
    </citation>
    <scope>NUCLEOTIDE SEQUENCE [LARGE SCALE GENOMIC DNA]</scope>
    <source>
        <strain evidence="13 16">DSM 17164</strain>
    </source>
</reference>
<dbReference type="Pfam" id="PF13609">
    <property type="entry name" value="Porin_4"/>
    <property type="match status" value="1"/>
</dbReference>
<keyword evidence="5" id="KW-0812">Transmembrane</keyword>
<comment type="subunit">
    <text evidence="2">Homotrimer.</text>
</comment>
<evidence type="ECO:0000256" key="4">
    <source>
        <dbReference type="ARBA" id="ARBA00022452"/>
    </source>
</evidence>
<dbReference type="Gene3D" id="2.40.160.10">
    <property type="entry name" value="Porin"/>
    <property type="match status" value="1"/>
</dbReference>
<gene>
    <name evidence="13" type="ORF">C2L64_34395</name>
    <name evidence="14" type="ORF">WQE_21251</name>
</gene>
<dbReference type="InterPro" id="IPR002299">
    <property type="entry name" value="Porin_Neis"/>
</dbReference>
<dbReference type="CDD" id="cd00342">
    <property type="entry name" value="gram_neg_porins"/>
    <property type="match status" value="1"/>
</dbReference>
<evidence type="ECO:0000313" key="15">
    <source>
        <dbReference type="Proteomes" id="UP000004980"/>
    </source>
</evidence>
<evidence type="ECO:0000256" key="10">
    <source>
        <dbReference type="ARBA" id="ARBA00023237"/>
    </source>
</evidence>
<keyword evidence="15" id="KW-1185">Reference proteome</keyword>
<proteinExistence type="predicted"/>
<feature type="domain" description="Porin" evidence="12">
    <location>
        <begin position="13"/>
        <end position="348"/>
    </location>
</feature>
<dbReference type="PRINTS" id="PR00184">
    <property type="entry name" value="NEISSPPORIN"/>
</dbReference>
<sequence>MKSIIMCGVAAFGIPAVCAAQSSVTLYGIVDTTLSVTSNQGGKQNVQMLDGGPALSRWGLQGSEDLGGGLRAIFTLENGFNPNNGTLSQNSRLFGRQAFVGLASDRFGTLKAGRMYDSITNYVGPFGSAQSTIGSVTGHPGDVDDLVGSYRINNSVSYTTPDLAGFAATVMGSLGGQPGSISTNSTYSVGVRYAHGPFKAAAAYGNYNRPNTTMWDGTPTTLGVLLFSAPVFSGYASANSLKITGIGAGYDVGDAAVNVNYTNYRFNGLGSDGGPNPMHFRDGTAAFNTFELNGRYFVSPALMLAGAYQFTNGAGVGGHGAQHYSQFSMIADYFLSKRFDVYASAAYELANGTNSLGKPAVAAINTVTPSSSNRQALVRIGMREKF</sequence>
<evidence type="ECO:0000259" key="12">
    <source>
        <dbReference type="Pfam" id="PF13609"/>
    </source>
</evidence>
<dbReference type="EMBL" id="AKAU01000108">
    <property type="protein sequence ID" value="EIM98944.1"/>
    <property type="molecule type" value="Genomic_DNA"/>
</dbReference>
<name>A0AAN1MPY2_9BURK</name>
<evidence type="ECO:0000256" key="6">
    <source>
        <dbReference type="ARBA" id="ARBA00022729"/>
    </source>
</evidence>